<protein>
    <submittedName>
        <fullName evidence="1">Uncharacterized protein</fullName>
    </submittedName>
</protein>
<dbReference type="HOGENOM" id="CLU_011073_0_0_1"/>
<dbReference type="GeneID" id="19300967"/>
<proteinExistence type="predicted"/>
<sequence length="558" mass="64010">MEDVFGLSVPPIYVVGLQPFFQWTLSVPVLRVHAAAYWLGATQIYPFLREYSCRLYPKLRNGIIPLDYAHLGELAAFVALYTRVMTRTMSRVASREANRIDALRLPPEVWLCILREATAMTYDPLDPSQELSFLDSPSFRRKDYCKCMQNKLTLSLVSKSWNVWVRQYLYEFVWISRAGQAKALAHTLLLQDMARGETCGRFIHRLHIQTSILERCLPADLRTIVTYSPQLIIFTDHQSIQRNRYEEAPDPKCSPDKIFSLLAHPNNKLRRLSWTTYDDTPFHLDMCPLVSRPTIHLEYFELSSCSPNFSAILPQSLHHTAVYVSLPNLRSLKVSLDNVTFAVLAAWDMPQLTNLSVVSADYSYAGSGFSAFFEQHGPKIKQLELGHSSSLVEEYVLARPQHAANPQTIRLAEWCPNLQEFICSADAEWHWQTPDWIAPHVLLPTHPTLEFIGIRDMDARLRNDAALPWATSTADDAPFFPLLEQLSSLLRKEAFPRLRYVRDLSEESHRMRSCHPESRIVSFWGKVIKRCSARGVWLEDYSGVNVTLRALKRASLNL</sequence>
<name>S7PSH1_GLOTA</name>
<keyword evidence="2" id="KW-1185">Reference proteome</keyword>
<dbReference type="OMA" id="FEDCTGV"/>
<dbReference type="SUPFAM" id="SSF52047">
    <property type="entry name" value="RNI-like"/>
    <property type="match status" value="1"/>
</dbReference>
<organism evidence="1 2">
    <name type="scientific">Gloeophyllum trabeum (strain ATCC 11539 / FP-39264 / Madison 617)</name>
    <name type="common">Brown rot fungus</name>
    <dbReference type="NCBI Taxonomy" id="670483"/>
    <lineage>
        <taxon>Eukaryota</taxon>
        <taxon>Fungi</taxon>
        <taxon>Dikarya</taxon>
        <taxon>Basidiomycota</taxon>
        <taxon>Agaricomycotina</taxon>
        <taxon>Agaricomycetes</taxon>
        <taxon>Gloeophyllales</taxon>
        <taxon>Gloeophyllaceae</taxon>
        <taxon>Gloeophyllum</taxon>
    </lineage>
</organism>
<accession>S7PSH1</accession>
<evidence type="ECO:0000313" key="2">
    <source>
        <dbReference type="Proteomes" id="UP000030669"/>
    </source>
</evidence>
<dbReference type="KEGG" id="gtr:GLOTRDRAFT_123601"/>
<dbReference type="EMBL" id="KB469317">
    <property type="protein sequence ID" value="EPQ50363.1"/>
    <property type="molecule type" value="Genomic_DNA"/>
</dbReference>
<dbReference type="OrthoDB" id="3258324at2759"/>
<dbReference type="Gene3D" id="3.80.10.10">
    <property type="entry name" value="Ribonuclease Inhibitor"/>
    <property type="match status" value="1"/>
</dbReference>
<dbReference type="eggNOG" id="ENOG502SJDY">
    <property type="taxonomic scope" value="Eukaryota"/>
</dbReference>
<reference evidence="1 2" key="1">
    <citation type="journal article" date="2012" name="Science">
        <title>The Paleozoic origin of enzymatic lignin decomposition reconstructed from 31 fungal genomes.</title>
        <authorList>
            <person name="Floudas D."/>
            <person name="Binder M."/>
            <person name="Riley R."/>
            <person name="Barry K."/>
            <person name="Blanchette R.A."/>
            <person name="Henrissat B."/>
            <person name="Martinez A.T."/>
            <person name="Otillar R."/>
            <person name="Spatafora J.W."/>
            <person name="Yadav J.S."/>
            <person name="Aerts A."/>
            <person name="Benoit I."/>
            <person name="Boyd A."/>
            <person name="Carlson A."/>
            <person name="Copeland A."/>
            <person name="Coutinho P.M."/>
            <person name="de Vries R.P."/>
            <person name="Ferreira P."/>
            <person name="Findley K."/>
            <person name="Foster B."/>
            <person name="Gaskell J."/>
            <person name="Glotzer D."/>
            <person name="Gorecki P."/>
            <person name="Heitman J."/>
            <person name="Hesse C."/>
            <person name="Hori C."/>
            <person name="Igarashi K."/>
            <person name="Jurgens J.A."/>
            <person name="Kallen N."/>
            <person name="Kersten P."/>
            <person name="Kohler A."/>
            <person name="Kuees U."/>
            <person name="Kumar T.K.A."/>
            <person name="Kuo A."/>
            <person name="LaButti K."/>
            <person name="Larrondo L.F."/>
            <person name="Lindquist E."/>
            <person name="Ling A."/>
            <person name="Lombard V."/>
            <person name="Lucas S."/>
            <person name="Lundell T."/>
            <person name="Martin R."/>
            <person name="McLaughlin D.J."/>
            <person name="Morgenstern I."/>
            <person name="Morin E."/>
            <person name="Murat C."/>
            <person name="Nagy L.G."/>
            <person name="Nolan M."/>
            <person name="Ohm R.A."/>
            <person name="Patyshakuliyeva A."/>
            <person name="Rokas A."/>
            <person name="Ruiz-Duenas F.J."/>
            <person name="Sabat G."/>
            <person name="Salamov A."/>
            <person name="Samejima M."/>
            <person name="Schmutz J."/>
            <person name="Slot J.C."/>
            <person name="St John F."/>
            <person name="Stenlid J."/>
            <person name="Sun H."/>
            <person name="Sun S."/>
            <person name="Syed K."/>
            <person name="Tsang A."/>
            <person name="Wiebenga A."/>
            <person name="Young D."/>
            <person name="Pisabarro A."/>
            <person name="Eastwood D.C."/>
            <person name="Martin F."/>
            <person name="Cullen D."/>
            <person name="Grigoriev I.V."/>
            <person name="Hibbett D.S."/>
        </authorList>
    </citation>
    <scope>NUCLEOTIDE SEQUENCE [LARGE SCALE GENOMIC DNA]</scope>
    <source>
        <strain evidence="1 2">ATCC 11539</strain>
    </source>
</reference>
<dbReference type="AlphaFoldDB" id="S7PSH1"/>
<gene>
    <name evidence="1" type="ORF">GLOTRDRAFT_123601</name>
</gene>
<dbReference type="Proteomes" id="UP000030669">
    <property type="component" value="Unassembled WGS sequence"/>
</dbReference>
<evidence type="ECO:0000313" key="1">
    <source>
        <dbReference type="EMBL" id="EPQ50363.1"/>
    </source>
</evidence>
<dbReference type="InterPro" id="IPR032675">
    <property type="entry name" value="LRR_dom_sf"/>
</dbReference>
<dbReference type="RefSeq" id="XP_007871197.1">
    <property type="nucleotide sequence ID" value="XM_007873006.1"/>
</dbReference>